<dbReference type="Pfam" id="PF00535">
    <property type="entry name" value="Glycos_transf_2"/>
    <property type="match status" value="1"/>
</dbReference>
<keyword evidence="12" id="KW-1185">Reference proteome</keyword>
<dbReference type="GO" id="GO:0016757">
    <property type="term" value="F:glycosyltransferase activity"/>
    <property type="evidence" value="ECO:0007669"/>
    <property type="project" value="UniProtKB-KW"/>
</dbReference>
<comment type="subcellular location">
    <subcellularLocation>
        <location evidence="1">Cell membrane</location>
    </subcellularLocation>
</comment>
<dbReference type="Proteomes" id="UP000320806">
    <property type="component" value="Unassembled WGS sequence"/>
</dbReference>
<sequence length="254" mass="27160">MGPNALSSESRMNIETCPRNILVVVPARDEEALLPGCLDRLEAAIERLSVERPETRVTCVVVLDRCTDSSADIVASRHWAHALVSAFGQVGAARRAGVEHAAVLAGVQDARTAWVANTDADSVVPDHWLTRQLELACGGADLVLGTVVPEALGVDPRVIEAWHARHVLAEDHPYVHGANLGVRLSTYRRAGEFPELPVHEDVRLVDAIRRDGAAVVATATAPVVTSGRFVARTPEGFAGYLRGLAEPPDKIVSA</sequence>
<evidence type="ECO:0000256" key="1">
    <source>
        <dbReference type="ARBA" id="ARBA00004236"/>
    </source>
</evidence>
<dbReference type="PANTHER" id="PTHR43646:SF2">
    <property type="entry name" value="GLYCOSYLTRANSFERASE 2-LIKE DOMAIN-CONTAINING PROTEIN"/>
    <property type="match status" value="1"/>
</dbReference>
<dbReference type="Gene3D" id="3.90.550.10">
    <property type="entry name" value="Spore Coat Polysaccharide Biosynthesis Protein SpsA, Chain A"/>
    <property type="match status" value="1"/>
</dbReference>
<comment type="function">
    <text evidence="6">Catalyzes the glycosylation of 4,4'-diaponeurosporenoate, i.e. the esterification of glucose at the C1'' position with the carboxyl group of 4,4'-diaponeurosporenic acid, to form glycosyl-4,4'-diaponeurosporenoate. This is a step in the biosynthesis of staphyloxanthin, an orange pigment present in most staphylococci strains.</text>
</comment>
<evidence type="ECO:0000256" key="2">
    <source>
        <dbReference type="ARBA" id="ARBA00022475"/>
    </source>
</evidence>
<dbReference type="InterPro" id="IPR029044">
    <property type="entry name" value="Nucleotide-diphossugar_trans"/>
</dbReference>
<protein>
    <recommendedName>
        <fullName evidence="9">4,4'-diaponeurosporenoate glycosyltransferase</fullName>
    </recommendedName>
</protein>
<evidence type="ECO:0000256" key="7">
    <source>
        <dbReference type="ARBA" id="ARBA00037904"/>
    </source>
</evidence>
<keyword evidence="2" id="KW-1003">Cell membrane</keyword>
<accession>A0A542ECD0</accession>
<organism evidence="11 12">
    <name type="scientific">Yimella lutea</name>
    <dbReference type="NCBI Taxonomy" id="587872"/>
    <lineage>
        <taxon>Bacteria</taxon>
        <taxon>Bacillati</taxon>
        <taxon>Actinomycetota</taxon>
        <taxon>Actinomycetes</taxon>
        <taxon>Micrococcales</taxon>
        <taxon>Dermacoccaceae</taxon>
        <taxon>Yimella</taxon>
    </lineage>
</organism>
<evidence type="ECO:0000256" key="9">
    <source>
        <dbReference type="ARBA" id="ARBA00040345"/>
    </source>
</evidence>
<evidence type="ECO:0000256" key="4">
    <source>
        <dbReference type="ARBA" id="ARBA00022679"/>
    </source>
</evidence>
<gene>
    <name evidence="11" type="ORF">FB459_0377</name>
</gene>
<dbReference type="EMBL" id="VFMO01000001">
    <property type="protein sequence ID" value="TQJ12993.1"/>
    <property type="molecule type" value="Genomic_DNA"/>
</dbReference>
<dbReference type="AlphaFoldDB" id="A0A542ECD0"/>
<reference evidence="11 12" key="1">
    <citation type="submission" date="2019-06" db="EMBL/GenBank/DDBJ databases">
        <title>Sequencing the genomes of 1000 actinobacteria strains.</title>
        <authorList>
            <person name="Klenk H.-P."/>
        </authorList>
    </citation>
    <scope>NUCLEOTIDE SEQUENCE [LARGE SCALE GENOMIC DNA]</scope>
    <source>
        <strain evidence="11 12">DSM 19828</strain>
    </source>
</reference>
<comment type="pathway">
    <text evidence="7">Carotenoid biosynthesis; staphyloxanthin biosynthesis; staphyloxanthin from farnesyl diphosphate: step 4/5.</text>
</comment>
<comment type="caution">
    <text evidence="11">The sequence shown here is derived from an EMBL/GenBank/DDBJ whole genome shotgun (WGS) entry which is preliminary data.</text>
</comment>
<dbReference type="GO" id="GO:0005886">
    <property type="term" value="C:plasma membrane"/>
    <property type="evidence" value="ECO:0007669"/>
    <property type="project" value="UniProtKB-SubCell"/>
</dbReference>
<feature type="domain" description="Glycosyltransferase 2-like" evidence="10">
    <location>
        <begin position="23"/>
        <end position="149"/>
    </location>
</feature>
<evidence type="ECO:0000256" key="5">
    <source>
        <dbReference type="ARBA" id="ARBA00023136"/>
    </source>
</evidence>
<evidence type="ECO:0000256" key="6">
    <source>
        <dbReference type="ARBA" id="ARBA00037281"/>
    </source>
</evidence>
<evidence type="ECO:0000259" key="10">
    <source>
        <dbReference type="Pfam" id="PF00535"/>
    </source>
</evidence>
<proteinExistence type="inferred from homology"/>
<dbReference type="PANTHER" id="PTHR43646">
    <property type="entry name" value="GLYCOSYLTRANSFERASE"/>
    <property type="match status" value="1"/>
</dbReference>
<dbReference type="InterPro" id="IPR001173">
    <property type="entry name" value="Glyco_trans_2-like"/>
</dbReference>
<name>A0A542ECD0_9MICO</name>
<evidence type="ECO:0000256" key="8">
    <source>
        <dbReference type="ARBA" id="ARBA00038120"/>
    </source>
</evidence>
<evidence type="ECO:0000313" key="12">
    <source>
        <dbReference type="Proteomes" id="UP000320806"/>
    </source>
</evidence>
<keyword evidence="5" id="KW-0472">Membrane</keyword>
<evidence type="ECO:0000256" key="3">
    <source>
        <dbReference type="ARBA" id="ARBA00022676"/>
    </source>
</evidence>
<comment type="similarity">
    <text evidence="8">Belongs to the glycosyltransferase 2 family. CrtQ subfamily.</text>
</comment>
<evidence type="ECO:0000313" key="11">
    <source>
        <dbReference type="EMBL" id="TQJ12993.1"/>
    </source>
</evidence>
<dbReference type="SUPFAM" id="SSF53448">
    <property type="entry name" value="Nucleotide-diphospho-sugar transferases"/>
    <property type="match status" value="1"/>
</dbReference>
<keyword evidence="3" id="KW-0328">Glycosyltransferase</keyword>
<keyword evidence="4 11" id="KW-0808">Transferase</keyword>